<dbReference type="Pfam" id="PF13545">
    <property type="entry name" value="HTH_Crp_2"/>
    <property type="match status" value="1"/>
</dbReference>
<dbReference type="PANTHER" id="PTHR24567:SF75">
    <property type="entry name" value="FUMARATE AND NITRATE REDUCTION REGULATORY PROTEIN"/>
    <property type="match status" value="1"/>
</dbReference>
<dbReference type="GO" id="GO:0003677">
    <property type="term" value="F:DNA binding"/>
    <property type="evidence" value="ECO:0007669"/>
    <property type="project" value="UniProtKB-KW"/>
</dbReference>
<dbReference type="RefSeq" id="WP_244593178.1">
    <property type="nucleotide sequence ID" value="NZ_FYDG01000001.1"/>
</dbReference>
<dbReference type="InterPro" id="IPR050397">
    <property type="entry name" value="Env_Response_Regulators"/>
</dbReference>
<evidence type="ECO:0000256" key="1">
    <source>
        <dbReference type="ARBA" id="ARBA00023015"/>
    </source>
</evidence>
<evidence type="ECO:0000256" key="2">
    <source>
        <dbReference type="ARBA" id="ARBA00023125"/>
    </source>
</evidence>
<dbReference type="SUPFAM" id="SSF46785">
    <property type="entry name" value="Winged helix' DNA-binding domain"/>
    <property type="match status" value="1"/>
</dbReference>
<dbReference type="GO" id="GO:0003700">
    <property type="term" value="F:DNA-binding transcription factor activity"/>
    <property type="evidence" value="ECO:0007669"/>
    <property type="project" value="InterPro"/>
</dbReference>
<dbReference type="InterPro" id="IPR018490">
    <property type="entry name" value="cNMP-bd_dom_sf"/>
</dbReference>
<dbReference type="InterPro" id="IPR018335">
    <property type="entry name" value="Tscrpt_reg_HTH_Crp-type_CS"/>
</dbReference>
<evidence type="ECO:0000259" key="5">
    <source>
        <dbReference type="PROSITE" id="PS50042"/>
    </source>
</evidence>
<keyword evidence="2" id="KW-0238">DNA-binding</keyword>
<dbReference type="Gene3D" id="1.10.10.10">
    <property type="entry name" value="Winged helix-like DNA-binding domain superfamily/Winged helix DNA-binding domain"/>
    <property type="match status" value="1"/>
</dbReference>
<dbReference type="InterPro" id="IPR036390">
    <property type="entry name" value="WH_DNA-bd_sf"/>
</dbReference>
<dbReference type="SMART" id="SM00100">
    <property type="entry name" value="cNMP"/>
    <property type="match status" value="1"/>
</dbReference>
<dbReference type="PROSITE" id="PS50042">
    <property type="entry name" value="CNMP_BINDING_3"/>
    <property type="match status" value="1"/>
</dbReference>
<dbReference type="PROSITE" id="PS51063">
    <property type="entry name" value="HTH_CRP_2"/>
    <property type="match status" value="1"/>
</dbReference>
<organism evidence="7 8">
    <name type="scientific">Rhodoblastus acidophilus</name>
    <name type="common">Rhodopseudomonas acidophila</name>
    <dbReference type="NCBI Taxonomy" id="1074"/>
    <lineage>
        <taxon>Bacteria</taxon>
        <taxon>Pseudomonadati</taxon>
        <taxon>Pseudomonadota</taxon>
        <taxon>Alphaproteobacteria</taxon>
        <taxon>Hyphomicrobiales</taxon>
        <taxon>Rhodoblastaceae</taxon>
        <taxon>Rhodoblastus</taxon>
    </lineage>
</organism>
<dbReference type="SUPFAM" id="SSF51206">
    <property type="entry name" value="cAMP-binding domain-like"/>
    <property type="match status" value="1"/>
</dbReference>
<evidence type="ECO:0000256" key="3">
    <source>
        <dbReference type="ARBA" id="ARBA00023163"/>
    </source>
</evidence>
<evidence type="ECO:0000256" key="4">
    <source>
        <dbReference type="ARBA" id="ARBA00023231"/>
    </source>
</evidence>
<dbReference type="PROSITE" id="PS00042">
    <property type="entry name" value="HTH_CRP_1"/>
    <property type="match status" value="1"/>
</dbReference>
<proteinExistence type="predicted"/>
<evidence type="ECO:0000259" key="6">
    <source>
        <dbReference type="PROSITE" id="PS51063"/>
    </source>
</evidence>
<dbReference type="Proteomes" id="UP000198418">
    <property type="component" value="Unassembled WGS sequence"/>
</dbReference>
<dbReference type="SMART" id="SM00419">
    <property type="entry name" value="HTH_CRP"/>
    <property type="match status" value="1"/>
</dbReference>
<keyword evidence="8" id="KW-1185">Reference proteome</keyword>
<dbReference type="AlphaFoldDB" id="A0A212QNX3"/>
<feature type="domain" description="HTH crp-type" evidence="6">
    <location>
        <begin position="180"/>
        <end position="253"/>
    </location>
</feature>
<dbReference type="PANTHER" id="PTHR24567">
    <property type="entry name" value="CRP FAMILY TRANSCRIPTIONAL REGULATORY PROTEIN"/>
    <property type="match status" value="1"/>
</dbReference>
<keyword evidence="1" id="KW-0805">Transcription regulation</keyword>
<name>A0A212QNX3_RHOAC</name>
<dbReference type="InterPro" id="IPR036388">
    <property type="entry name" value="WH-like_DNA-bd_sf"/>
</dbReference>
<dbReference type="GO" id="GO:0005829">
    <property type="term" value="C:cytosol"/>
    <property type="evidence" value="ECO:0007669"/>
    <property type="project" value="TreeGrafter"/>
</dbReference>
<dbReference type="InterPro" id="IPR000595">
    <property type="entry name" value="cNMP-bd_dom"/>
</dbReference>
<dbReference type="CDD" id="cd00038">
    <property type="entry name" value="CAP_ED"/>
    <property type="match status" value="1"/>
</dbReference>
<keyword evidence="4" id="KW-0535">Nitrogen fixation</keyword>
<keyword evidence="3" id="KW-0804">Transcription</keyword>
<dbReference type="Pfam" id="PF00027">
    <property type="entry name" value="cNMP_binding"/>
    <property type="match status" value="1"/>
</dbReference>
<dbReference type="InterPro" id="IPR012318">
    <property type="entry name" value="HTH_CRP"/>
</dbReference>
<protein>
    <submittedName>
        <fullName evidence="7">CRP/FNR family transcriptional regulator, anaerobic regulatory protein</fullName>
    </submittedName>
</protein>
<accession>A0A212QNX3</accession>
<evidence type="ECO:0000313" key="7">
    <source>
        <dbReference type="EMBL" id="SNB61156.1"/>
    </source>
</evidence>
<evidence type="ECO:0000313" key="8">
    <source>
        <dbReference type="Proteomes" id="UP000198418"/>
    </source>
</evidence>
<dbReference type="FunFam" id="1.10.10.10:FF:000028">
    <property type="entry name" value="Fumarate/nitrate reduction transcriptional regulator Fnr"/>
    <property type="match status" value="1"/>
</dbReference>
<gene>
    <name evidence="7" type="ORF">SAMN06265338_101992</name>
</gene>
<sequence length="261" mass="28902">MESLVEKALVETVFGRLETNTRIIPCNTHKPPPSPGLDCCDCEIKDQSVCCALDPEGLEALERIGRTQGYPAKSTIFEQGREAGFVYNLTSGALRLSKLLPDGRRQVVGFAMPGDFLGLDFEPTHGYTADALTPAKLCQFSRVGFSDMIDGKPRLLRRLMAMASHELGLAQEQMVVLGRRTAEEKIAAFLVGMRKRYARINGPSVHVPLPMTRLDIGDYLGLTVETVSRMMTRMAREKTIVIVPDGVRLLDLPRLERLAEV</sequence>
<feature type="domain" description="Cyclic nucleotide-binding" evidence="5">
    <location>
        <begin position="49"/>
        <end position="118"/>
    </location>
</feature>
<dbReference type="CDD" id="cd00092">
    <property type="entry name" value="HTH_CRP"/>
    <property type="match status" value="1"/>
</dbReference>
<dbReference type="PRINTS" id="PR00034">
    <property type="entry name" value="HTHCRP"/>
</dbReference>
<dbReference type="EMBL" id="FYDG01000001">
    <property type="protein sequence ID" value="SNB61156.1"/>
    <property type="molecule type" value="Genomic_DNA"/>
</dbReference>
<dbReference type="InterPro" id="IPR014710">
    <property type="entry name" value="RmlC-like_jellyroll"/>
</dbReference>
<reference evidence="8" key="1">
    <citation type="submission" date="2017-06" db="EMBL/GenBank/DDBJ databases">
        <authorList>
            <person name="Varghese N."/>
            <person name="Submissions S."/>
        </authorList>
    </citation>
    <scope>NUCLEOTIDE SEQUENCE [LARGE SCALE GENOMIC DNA]</scope>
    <source>
        <strain evidence="8">DSM 137</strain>
    </source>
</reference>
<dbReference type="Gene3D" id="2.60.120.10">
    <property type="entry name" value="Jelly Rolls"/>
    <property type="match status" value="1"/>
</dbReference>